<feature type="domain" description="Peptidase S59" evidence="10">
    <location>
        <begin position="849"/>
        <end position="994"/>
    </location>
</feature>
<dbReference type="FunFam" id="1.10.10.2360:FF:000001">
    <property type="entry name" value="Nuclear pore complex protein Nup98-Nup96"/>
    <property type="match status" value="1"/>
</dbReference>
<feature type="compositionally biased region" description="Low complexity" evidence="9">
    <location>
        <begin position="39"/>
        <end position="53"/>
    </location>
</feature>
<keyword evidence="12" id="KW-1185">Reference proteome</keyword>
<dbReference type="InterPro" id="IPR037665">
    <property type="entry name" value="Nucleoporin_S59-like"/>
</dbReference>
<dbReference type="GO" id="GO:0051028">
    <property type="term" value="P:mRNA transport"/>
    <property type="evidence" value="ECO:0007669"/>
    <property type="project" value="UniProtKB-KW"/>
</dbReference>
<dbReference type="GO" id="GO:0000973">
    <property type="term" value="P:post-transcriptional tethering of RNA polymerase II gene DNA at nuclear periphery"/>
    <property type="evidence" value="ECO:0007669"/>
    <property type="project" value="TreeGrafter"/>
</dbReference>
<evidence type="ECO:0000256" key="9">
    <source>
        <dbReference type="SAM" id="MobiDB-lite"/>
    </source>
</evidence>
<feature type="compositionally biased region" description="Low complexity" evidence="9">
    <location>
        <begin position="503"/>
        <end position="518"/>
    </location>
</feature>
<protein>
    <submittedName>
        <fullName evidence="11">Unplaced genomic scaffold scaffold_76, whole genome shotgun sequence</fullName>
    </submittedName>
</protein>
<reference evidence="12" key="2">
    <citation type="submission" date="2015-01" db="EMBL/GenBank/DDBJ databases">
        <title>Evolutionary Origins and Diversification of the Mycorrhizal Mutualists.</title>
        <authorList>
            <consortium name="DOE Joint Genome Institute"/>
            <consortium name="Mycorrhizal Genomics Consortium"/>
            <person name="Kohler A."/>
            <person name="Kuo A."/>
            <person name="Nagy L.G."/>
            <person name="Floudas D."/>
            <person name="Copeland A."/>
            <person name="Barry K.W."/>
            <person name="Cichocki N."/>
            <person name="Veneault-Fourrey C."/>
            <person name="LaButti K."/>
            <person name="Lindquist E.A."/>
            <person name="Lipzen A."/>
            <person name="Lundell T."/>
            <person name="Morin E."/>
            <person name="Murat C."/>
            <person name="Riley R."/>
            <person name="Ohm R."/>
            <person name="Sun H."/>
            <person name="Tunlid A."/>
            <person name="Henrissat B."/>
            <person name="Grigoriev I.V."/>
            <person name="Hibbett D.S."/>
            <person name="Martin F."/>
        </authorList>
    </citation>
    <scope>NUCLEOTIDE SEQUENCE [LARGE SCALE GENOMIC DNA]</scope>
    <source>
        <strain evidence="12">Ve08.2h10</strain>
    </source>
</reference>
<feature type="compositionally biased region" description="Low complexity" evidence="9">
    <location>
        <begin position="15"/>
        <end position="32"/>
    </location>
</feature>
<dbReference type="GO" id="GO:0008139">
    <property type="term" value="F:nuclear localization sequence binding"/>
    <property type="evidence" value="ECO:0007669"/>
    <property type="project" value="TreeGrafter"/>
</dbReference>
<dbReference type="InterPro" id="IPR007230">
    <property type="entry name" value="Nup98_auto-Pept-S59_dom"/>
</dbReference>
<evidence type="ECO:0000256" key="4">
    <source>
        <dbReference type="ARBA" id="ARBA00022816"/>
    </source>
</evidence>
<feature type="compositionally biased region" description="Polar residues" evidence="9">
    <location>
        <begin position="62"/>
        <end position="88"/>
    </location>
</feature>
<feature type="compositionally biased region" description="Gly residues" evidence="9">
    <location>
        <begin position="493"/>
        <end position="502"/>
    </location>
</feature>
<gene>
    <name evidence="11" type="ORF">PAXRUDRAFT_824004</name>
</gene>
<feature type="compositionally biased region" description="Polar residues" evidence="9">
    <location>
        <begin position="554"/>
        <end position="575"/>
    </location>
</feature>
<dbReference type="Proteomes" id="UP000054538">
    <property type="component" value="Unassembled WGS sequence"/>
</dbReference>
<feature type="compositionally biased region" description="Low complexity" evidence="9">
    <location>
        <begin position="755"/>
        <end position="767"/>
    </location>
</feature>
<dbReference type="Gene3D" id="1.10.10.2360">
    <property type="match status" value="1"/>
</dbReference>
<dbReference type="InterPro" id="IPR036903">
    <property type="entry name" value="Nup98_auto-Pept-S59_dom_sf"/>
</dbReference>
<dbReference type="GO" id="GO:0044614">
    <property type="term" value="C:nuclear pore cytoplasmic filaments"/>
    <property type="evidence" value="ECO:0007669"/>
    <property type="project" value="TreeGrafter"/>
</dbReference>
<feature type="compositionally biased region" description="Polar residues" evidence="9">
    <location>
        <begin position="273"/>
        <end position="288"/>
    </location>
</feature>
<dbReference type="GO" id="GO:0006405">
    <property type="term" value="P:RNA export from nucleus"/>
    <property type="evidence" value="ECO:0007669"/>
    <property type="project" value="TreeGrafter"/>
</dbReference>
<feature type="region of interest" description="Disordered" evidence="9">
    <location>
        <begin position="1"/>
        <end position="88"/>
    </location>
</feature>
<comment type="subcellular location">
    <subcellularLocation>
        <location evidence="1">Nucleus</location>
        <location evidence="1">Nuclear pore complex</location>
    </subcellularLocation>
</comment>
<evidence type="ECO:0000256" key="8">
    <source>
        <dbReference type="ARBA" id="ARBA00023242"/>
    </source>
</evidence>
<keyword evidence="6" id="KW-0811">Translocation</keyword>
<name>A0A0D0E896_9AGAM</name>
<feature type="compositionally biased region" description="Low complexity" evidence="9">
    <location>
        <begin position="289"/>
        <end position="332"/>
    </location>
</feature>
<dbReference type="InParanoid" id="A0A0D0E896"/>
<sequence length="994" mass="100968">MFGQNPVQSSWANPQQNQQQNQGSAFGQPSAFGSGGAFGSTNAFGQQQPQQQPAANPMFGNLGTSNPGTSAFGTFGQSSTPSTSTSAFNAPKPTSGFGAFGGGASAFNTGGNAFSGTNTAGTSGTGLFASNTPATGSAFGGGGSIFGQNKPAATFGATSPTTGTDANPPPVTTGTSTPAYSVFSEKDPSNPSVMLQYQTTTATPAYRGTSLEELRWQDYQQNRKTAGAFGQTSFSAPATQTTSLFGAPATTQQPATGSIFGGSNTGGFGNTSAQPSTSAFGTFGQPNQSAGGTSTSIFSGGSAFGQPQPQQQHQQQQQQPSAFSTFSQPQQPAGGTSNSIFGGAGAFAQNKPATGFGNVFSQPASGAFSGTGGTNAFGQPATQPATGTPGIFGQTQQQPSQGNTFGLSGPAKPSIFGQTSQPAGAGARAGTGLFGNQFAQGAQQTQPTTGLFGTNPSTGTSLFGQSQQPQQPQQPQQTGGVFGGTATQPSSGGLFGGGGSLFGGAQQTQTQQPTQTATLFGAPKPATTGMGLFAGGSFGQMGTTTTGAGTQQTNMFGQPIGQQTMPPPSTGTNAFGGSLFGQQKPVAPPLSTAPSTGGLGASLFGTSTGGASTTAQGIQGTFTASIAEPIASNLPIFSILPPGPRAIPIDQQQKKKSGFFVDAPARSPVPRYQLTYTPAGSKLRGFGASSSSVLGVPGQNLSLGNGMAGSLSMSRVDVPEGLLGRSASPALGSGGRQSVKKLILDKKVEPSDLFSRSGSPGMRGSPGKVTFSPALSQAAREKEVERETEAAASSTEKPHSQPTESPTAASRKAPGRFTAHSTFTLGQPSSPHRAANSTEASSAPAPLKHGDYWVKPGLAKLKTYGYEELSSFKDLVVGRVGYGEIHFLDPVDLTGLPKLGALLGELVRFDDKECSVYPDGDDTDKPAPGSGLNVRARIILLGCWAVDKATREPVKDEKALPAIKHLKRLKGMKETHFESFDAKEGKWTFTVDQF</sequence>
<feature type="compositionally biased region" description="Basic and acidic residues" evidence="9">
    <location>
        <begin position="779"/>
        <end position="789"/>
    </location>
</feature>
<keyword evidence="8" id="KW-0539">Nucleus</keyword>
<reference evidence="11 12" key="1">
    <citation type="submission" date="2014-04" db="EMBL/GenBank/DDBJ databases">
        <authorList>
            <consortium name="DOE Joint Genome Institute"/>
            <person name="Kuo A."/>
            <person name="Kohler A."/>
            <person name="Jargeat P."/>
            <person name="Nagy L.G."/>
            <person name="Floudas D."/>
            <person name="Copeland A."/>
            <person name="Barry K.W."/>
            <person name="Cichocki N."/>
            <person name="Veneault-Fourrey C."/>
            <person name="LaButti K."/>
            <person name="Lindquist E.A."/>
            <person name="Lipzen A."/>
            <person name="Lundell T."/>
            <person name="Morin E."/>
            <person name="Murat C."/>
            <person name="Sun H."/>
            <person name="Tunlid A."/>
            <person name="Henrissat B."/>
            <person name="Grigoriev I.V."/>
            <person name="Hibbett D.S."/>
            <person name="Martin F."/>
            <person name="Nordberg H.P."/>
            <person name="Cantor M.N."/>
            <person name="Hua S.X."/>
        </authorList>
    </citation>
    <scope>NUCLEOTIDE SEQUENCE [LARGE SCALE GENOMIC DNA]</scope>
    <source>
        <strain evidence="11 12">Ve08.2h10</strain>
    </source>
</reference>
<keyword evidence="7" id="KW-0906">Nuclear pore complex</keyword>
<accession>A0A0D0E896</accession>
<feature type="compositionally biased region" description="Low complexity" evidence="9">
    <location>
        <begin position="465"/>
        <end position="477"/>
    </location>
</feature>
<evidence type="ECO:0000259" key="10">
    <source>
        <dbReference type="PROSITE" id="PS51434"/>
    </source>
</evidence>
<dbReference type="Gene3D" id="3.30.1610.10">
    <property type="entry name" value="Peptidase S59, nucleoporin"/>
    <property type="match status" value="1"/>
</dbReference>
<evidence type="ECO:0000256" key="2">
    <source>
        <dbReference type="ARBA" id="ARBA00008926"/>
    </source>
</evidence>
<feature type="compositionally biased region" description="Polar residues" evidence="9">
    <location>
        <begin position="819"/>
        <end position="841"/>
    </location>
</feature>
<keyword evidence="3" id="KW-0813">Transport</keyword>
<dbReference type="PROSITE" id="PS51434">
    <property type="entry name" value="NUP_C"/>
    <property type="match status" value="1"/>
</dbReference>
<feature type="compositionally biased region" description="Polar residues" evidence="9">
    <location>
        <begin position="393"/>
        <end position="406"/>
    </location>
</feature>
<feature type="compositionally biased region" description="Polar residues" evidence="9">
    <location>
        <begin position="452"/>
        <end position="464"/>
    </location>
</feature>
<organism evidence="11 12">
    <name type="scientific">Paxillus rubicundulus Ve08.2h10</name>
    <dbReference type="NCBI Taxonomy" id="930991"/>
    <lineage>
        <taxon>Eukaryota</taxon>
        <taxon>Fungi</taxon>
        <taxon>Dikarya</taxon>
        <taxon>Basidiomycota</taxon>
        <taxon>Agaricomycotina</taxon>
        <taxon>Agaricomycetes</taxon>
        <taxon>Agaricomycetidae</taxon>
        <taxon>Boletales</taxon>
        <taxon>Paxilineae</taxon>
        <taxon>Paxillaceae</taxon>
        <taxon>Paxillus</taxon>
    </lineage>
</organism>
<evidence type="ECO:0000313" key="12">
    <source>
        <dbReference type="Proteomes" id="UP000054538"/>
    </source>
</evidence>
<dbReference type="GO" id="GO:0034398">
    <property type="term" value="P:telomere tethering at nuclear periphery"/>
    <property type="evidence" value="ECO:0007669"/>
    <property type="project" value="TreeGrafter"/>
</dbReference>
<feature type="region of interest" description="Disordered" evidence="9">
    <location>
        <begin position="751"/>
        <end position="847"/>
    </location>
</feature>
<dbReference type="AlphaFoldDB" id="A0A0D0E896"/>
<feature type="compositionally biased region" description="Low complexity" evidence="9">
    <location>
        <begin position="540"/>
        <end position="553"/>
    </location>
</feature>
<feature type="region of interest" description="Disordered" evidence="9">
    <location>
        <begin position="370"/>
        <end position="594"/>
    </location>
</feature>
<feature type="compositionally biased region" description="Low complexity" evidence="9">
    <location>
        <begin position="434"/>
        <end position="451"/>
    </location>
</feature>
<evidence type="ECO:0000313" key="11">
    <source>
        <dbReference type="EMBL" id="KIK98309.1"/>
    </source>
</evidence>
<feature type="region of interest" description="Disordered" evidence="9">
    <location>
        <begin position="261"/>
        <end position="343"/>
    </location>
</feature>
<keyword evidence="5" id="KW-0653">Protein transport</keyword>
<dbReference type="Pfam" id="PF04096">
    <property type="entry name" value="Nucleoporin2"/>
    <property type="match status" value="1"/>
</dbReference>
<dbReference type="GO" id="GO:0006606">
    <property type="term" value="P:protein import into nucleus"/>
    <property type="evidence" value="ECO:0007669"/>
    <property type="project" value="TreeGrafter"/>
</dbReference>
<dbReference type="SUPFAM" id="SSF82215">
    <property type="entry name" value="C-terminal autoproteolytic domain of nucleoporin nup98"/>
    <property type="match status" value="1"/>
</dbReference>
<proteinExistence type="inferred from homology"/>
<dbReference type="PANTHER" id="PTHR23198:SF6">
    <property type="entry name" value="NUCLEAR PORE COMPLEX PROTEIN NUP98-NUP96"/>
    <property type="match status" value="1"/>
</dbReference>
<comment type="similarity">
    <text evidence="2">Belongs to the nucleoporin GLFG family.</text>
</comment>
<keyword evidence="4" id="KW-0509">mRNA transport</keyword>
<dbReference type="HOGENOM" id="CLU_012204_1_0_1"/>
<feature type="compositionally biased region" description="Polar residues" evidence="9">
    <location>
        <begin position="1"/>
        <end position="14"/>
    </location>
</feature>
<evidence type="ECO:0000256" key="3">
    <source>
        <dbReference type="ARBA" id="ARBA00022448"/>
    </source>
</evidence>
<dbReference type="EMBL" id="KN824898">
    <property type="protein sequence ID" value="KIK98309.1"/>
    <property type="molecule type" value="Genomic_DNA"/>
</dbReference>
<dbReference type="STRING" id="930991.A0A0D0E896"/>
<evidence type="ECO:0000256" key="7">
    <source>
        <dbReference type="ARBA" id="ARBA00023132"/>
    </source>
</evidence>
<evidence type="ECO:0000256" key="6">
    <source>
        <dbReference type="ARBA" id="ARBA00023010"/>
    </source>
</evidence>
<dbReference type="OrthoDB" id="3797628at2759"/>
<dbReference type="GO" id="GO:0003723">
    <property type="term" value="F:RNA binding"/>
    <property type="evidence" value="ECO:0007669"/>
    <property type="project" value="TreeGrafter"/>
</dbReference>
<evidence type="ECO:0000256" key="5">
    <source>
        <dbReference type="ARBA" id="ARBA00022927"/>
    </source>
</evidence>
<feature type="region of interest" description="Disordered" evidence="9">
    <location>
        <begin position="725"/>
        <end position="744"/>
    </location>
</feature>
<dbReference type="PANTHER" id="PTHR23198">
    <property type="entry name" value="NUCLEOPORIN"/>
    <property type="match status" value="1"/>
</dbReference>
<evidence type="ECO:0000256" key="1">
    <source>
        <dbReference type="ARBA" id="ARBA00004567"/>
    </source>
</evidence>
<dbReference type="GO" id="GO:0017056">
    <property type="term" value="F:structural constituent of nuclear pore"/>
    <property type="evidence" value="ECO:0007669"/>
    <property type="project" value="InterPro"/>
</dbReference>
<feature type="compositionally biased region" description="Polar residues" evidence="9">
    <location>
        <begin position="376"/>
        <end position="386"/>
    </location>
</feature>